<proteinExistence type="predicted"/>
<dbReference type="EMBL" id="CP118224">
    <property type="protein sequence ID" value="WMC11728.1"/>
    <property type="molecule type" value="Genomic_DNA"/>
</dbReference>
<dbReference type="RefSeq" id="WP_306762963.1">
    <property type="nucleotide sequence ID" value="NZ_CP118224.1"/>
</dbReference>
<dbReference type="Proteomes" id="UP001223802">
    <property type="component" value="Chromosome"/>
</dbReference>
<name>A0AA50KQ92_9GAMM</name>
<keyword evidence="2" id="KW-1185">Reference proteome</keyword>
<sequence>MTYEFWMGASLLTLVFALLMISVVADAERAELKSKQDQLNQKDQLK</sequence>
<reference evidence="1 2" key="1">
    <citation type="submission" date="2023-02" db="EMBL/GenBank/DDBJ databases">
        <title>Complete genome sequence of a novel bacterium Oceanimonas sp. NTOU-MSR1 isolated from marine coast sediment.</title>
        <authorList>
            <person name="Yang H.-T."/>
            <person name="Chen Y.-L."/>
            <person name="Ho Y.-N."/>
        </authorList>
    </citation>
    <scope>NUCLEOTIDE SEQUENCE [LARGE SCALE GENOMIC DNA]</scope>
    <source>
        <strain evidence="1 2">NTOU-MSR1</strain>
    </source>
</reference>
<evidence type="ECO:0000313" key="2">
    <source>
        <dbReference type="Proteomes" id="UP001223802"/>
    </source>
</evidence>
<protein>
    <submittedName>
        <fullName evidence="1">Uncharacterized protein</fullName>
    </submittedName>
</protein>
<evidence type="ECO:0000313" key="1">
    <source>
        <dbReference type="EMBL" id="WMC11728.1"/>
    </source>
</evidence>
<dbReference type="KEGG" id="ope:PU634_05015"/>
<dbReference type="AlphaFoldDB" id="A0AA50KQ92"/>
<gene>
    <name evidence="1" type="ORF">PU634_05015</name>
</gene>
<organism evidence="1 2">
    <name type="scientific">Oceanimonas pelagia</name>
    <dbReference type="NCBI Taxonomy" id="3028314"/>
    <lineage>
        <taxon>Bacteria</taxon>
        <taxon>Pseudomonadati</taxon>
        <taxon>Pseudomonadota</taxon>
        <taxon>Gammaproteobacteria</taxon>
        <taxon>Aeromonadales</taxon>
        <taxon>Aeromonadaceae</taxon>
        <taxon>Oceanimonas</taxon>
    </lineage>
</organism>
<accession>A0AA50KQ92</accession>